<keyword evidence="3" id="KW-1185">Reference proteome</keyword>
<evidence type="ECO:0000313" key="3">
    <source>
        <dbReference type="Proteomes" id="UP000179627"/>
    </source>
</evidence>
<name>A0A1S1RKQ8_9ACTN</name>
<protein>
    <recommendedName>
        <fullName evidence="4">DUF2889 domain-containing protein</fullName>
    </recommendedName>
</protein>
<dbReference type="AlphaFoldDB" id="A0A1S1RKQ8"/>
<evidence type="ECO:0000256" key="1">
    <source>
        <dbReference type="SAM" id="MobiDB-lite"/>
    </source>
</evidence>
<proteinExistence type="predicted"/>
<reference evidence="3" key="1">
    <citation type="submission" date="2016-07" db="EMBL/GenBank/DDBJ databases">
        <title>Sequence Frankia sp. strain CcI1.17.</title>
        <authorList>
            <person name="Ghodhbane-Gtari F."/>
            <person name="Swanson E."/>
            <person name="Gueddou A."/>
            <person name="Morris K."/>
            <person name="Hezbri K."/>
            <person name="Ktari A."/>
            <person name="Nouioui I."/>
            <person name="Abebe-Akele F."/>
            <person name="Simpson S."/>
            <person name="Thomas K."/>
            <person name="Gtari M."/>
            <person name="Tisa L.S."/>
            <person name="Hurst S."/>
        </authorList>
    </citation>
    <scope>NUCLEOTIDE SEQUENCE [LARGE SCALE GENOMIC DNA]</scope>
    <source>
        <strain evidence="3">Cc1.17</strain>
    </source>
</reference>
<dbReference type="EMBL" id="MBLM01000002">
    <property type="protein sequence ID" value="OHV46371.1"/>
    <property type="molecule type" value="Genomic_DNA"/>
</dbReference>
<evidence type="ECO:0000313" key="2">
    <source>
        <dbReference type="EMBL" id="OHV46371.1"/>
    </source>
</evidence>
<dbReference type="InterPro" id="IPR021312">
    <property type="entry name" value="DUF2889"/>
</dbReference>
<dbReference type="Pfam" id="PF11136">
    <property type="entry name" value="DUF2889"/>
    <property type="match status" value="1"/>
</dbReference>
<accession>A0A1S1RKQ8</accession>
<evidence type="ECO:0008006" key="4">
    <source>
        <dbReference type="Google" id="ProtNLM"/>
    </source>
</evidence>
<organism evidence="2 3">
    <name type="scientific">Parafrankia colletiae</name>
    <dbReference type="NCBI Taxonomy" id="573497"/>
    <lineage>
        <taxon>Bacteria</taxon>
        <taxon>Bacillati</taxon>
        <taxon>Actinomycetota</taxon>
        <taxon>Actinomycetes</taxon>
        <taxon>Frankiales</taxon>
        <taxon>Frankiaceae</taxon>
        <taxon>Parafrankia</taxon>
    </lineage>
</organism>
<gene>
    <name evidence="2" type="ORF">CC117_01660</name>
</gene>
<feature type="region of interest" description="Disordered" evidence="1">
    <location>
        <begin position="1"/>
        <end position="38"/>
    </location>
</feature>
<comment type="caution">
    <text evidence="2">The sequence shown here is derived from an EMBL/GenBank/DDBJ whole genome shotgun (WGS) entry which is preliminary data.</text>
</comment>
<dbReference type="OrthoDB" id="7530149at2"/>
<dbReference type="Proteomes" id="UP000179627">
    <property type="component" value="Unassembled WGS sequence"/>
</dbReference>
<sequence length="352" mass="37420">MTSSWQFVDPPPAEPPLHPRHGIHEPTAGSPARPPGSVRRTITIDALRPDGAQGNLRLVGKGRDLITGVDGASEVAAEARFTLEIAPDGQRNLLRIETTPAVPELQSLVGTGTTAGLRRRIAQAAPDLHAAQPLLEAMLDDAPVSALVSGYALGRMGLVPRATGMLLAQTDQCAGWARGATLISAIEQDGMVPTVTGPIAPPLTRPDDPLAWHETSQLPPHGMRRHRRLDVTRSAETGSCDLDLLFRDSYQAAGGPETVIHEYTVAGRLDLTTMTLVEVSSVPRALPWVECPLAAASASRLTGTPVADARKMVRTDLQGTSTCTHLNDTLRSLVGVPELVSLLPPAQRDTLR</sequence>